<dbReference type="GO" id="GO:0006865">
    <property type="term" value="P:amino acid transport"/>
    <property type="evidence" value="ECO:0007669"/>
    <property type="project" value="UniProtKB-KW"/>
</dbReference>
<feature type="transmembrane region" description="Helical" evidence="8">
    <location>
        <begin position="149"/>
        <end position="172"/>
    </location>
</feature>
<feature type="transmembrane region" description="Helical" evidence="8">
    <location>
        <begin position="630"/>
        <end position="650"/>
    </location>
</feature>
<dbReference type="PANTHER" id="PTHR48017">
    <property type="entry name" value="OS05G0424000 PROTEIN-RELATED"/>
    <property type="match status" value="1"/>
</dbReference>
<feature type="transmembrane region" description="Helical" evidence="8">
    <location>
        <begin position="1071"/>
        <end position="1096"/>
    </location>
</feature>
<feature type="transmembrane region" description="Helical" evidence="8">
    <location>
        <begin position="248"/>
        <end position="271"/>
    </location>
</feature>
<keyword evidence="4" id="KW-0029">Amino-acid transport</keyword>
<protein>
    <recommendedName>
        <fullName evidence="9">Amino acid transporter transmembrane domain-containing protein</fullName>
    </recommendedName>
</protein>
<feature type="transmembrane region" description="Helical" evidence="8">
    <location>
        <begin position="447"/>
        <end position="469"/>
    </location>
</feature>
<evidence type="ECO:0000256" key="3">
    <source>
        <dbReference type="ARBA" id="ARBA00022692"/>
    </source>
</evidence>
<accession>A0A3M7KQZ4</accession>
<feature type="region of interest" description="Disordered" evidence="7">
    <location>
        <begin position="1395"/>
        <end position="1418"/>
    </location>
</feature>
<feature type="transmembrane region" description="Helical" evidence="8">
    <location>
        <begin position="6"/>
        <end position="22"/>
    </location>
</feature>
<feature type="transmembrane region" description="Helical" evidence="8">
    <location>
        <begin position="1278"/>
        <end position="1300"/>
    </location>
</feature>
<organism evidence="10 11">
    <name type="scientific">Auxenochlorella protothecoides</name>
    <name type="common">Green microalga</name>
    <name type="synonym">Chlorella protothecoides</name>
    <dbReference type="NCBI Taxonomy" id="3075"/>
    <lineage>
        <taxon>Eukaryota</taxon>
        <taxon>Viridiplantae</taxon>
        <taxon>Chlorophyta</taxon>
        <taxon>core chlorophytes</taxon>
        <taxon>Trebouxiophyceae</taxon>
        <taxon>Chlorellales</taxon>
        <taxon>Chlorellaceae</taxon>
        <taxon>Auxenochlorella</taxon>
    </lineage>
</organism>
<comment type="subcellular location">
    <subcellularLocation>
        <location evidence="1">Membrane</location>
    </subcellularLocation>
</comment>
<evidence type="ECO:0000256" key="1">
    <source>
        <dbReference type="ARBA" id="ARBA00004370"/>
    </source>
</evidence>
<feature type="transmembrane region" description="Helical" evidence="8">
    <location>
        <begin position="122"/>
        <end position="143"/>
    </location>
</feature>
<evidence type="ECO:0000259" key="9">
    <source>
        <dbReference type="Pfam" id="PF01490"/>
    </source>
</evidence>
<evidence type="ECO:0000256" key="5">
    <source>
        <dbReference type="ARBA" id="ARBA00022989"/>
    </source>
</evidence>
<dbReference type="EMBL" id="QOKY01000213">
    <property type="protein sequence ID" value="RMZ52269.1"/>
    <property type="molecule type" value="Genomic_DNA"/>
</dbReference>
<name>A0A3M7KQZ4_AUXPR</name>
<feature type="domain" description="Amino acid transporter transmembrane" evidence="9">
    <location>
        <begin position="1043"/>
        <end position="1550"/>
    </location>
</feature>
<feature type="transmembrane region" description="Helical" evidence="8">
    <location>
        <begin position="1117"/>
        <end position="1142"/>
    </location>
</feature>
<evidence type="ECO:0000256" key="2">
    <source>
        <dbReference type="ARBA" id="ARBA00022448"/>
    </source>
</evidence>
<feature type="transmembrane region" description="Helical" evidence="8">
    <location>
        <begin position="29"/>
        <end position="52"/>
    </location>
</feature>
<proteinExistence type="predicted"/>
<evidence type="ECO:0000256" key="6">
    <source>
        <dbReference type="ARBA" id="ARBA00023136"/>
    </source>
</evidence>
<reference evidence="11" key="1">
    <citation type="journal article" date="2018" name="Algal Res.">
        <title>Characterization of plant carbon substrate utilization by Auxenochlorella protothecoides.</title>
        <authorList>
            <person name="Vogler B.W."/>
            <person name="Starkenburg S.R."/>
            <person name="Sudasinghe N."/>
            <person name="Schambach J.Y."/>
            <person name="Rollin J.A."/>
            <person name="Pattathil S."/>
            <person name="Barry A.N."/>
        </authorList>
    </citation>
    <scope>NUCLEOTIDE SEQUENCE [LARGE SCALE GENOMIC DNA]</scope>
    <source>
        <strain evidence="11">UTEX 25</strain>
    </source>
</reference>
<feature type="domain" description="Amino acid transporter transmembrane" evidence="9">
    <location>
        <begin position="2"/>
        <end position="266"/>
    </location>
</feature>
<feature type="transmembrane region" description="Helical" evidence="8">
    <location>
        <begin position="579"/>
        <end position="600"/>
    </location>
</feature>
<feature type="transmembrane region" description="Helical" evidence="8">
    <location>
        <begin position="1530"/>
        <end position="1555"/>
    </location>
</feature>
<comment type="caution">
    <text evidence="10">The sequence shown here is derived from an EMBL/GenBank/DDBJ whole genome shotgun (WGS) entry which is preliminary data.</text>
</comment>
<feature type="transmembrane region" description="Helical" evidence="8">
    <location>
        <begin position="662"/>
        <end position="686"/>
    </location>
</feature>
<feature type="transmembrane region" description="Helical" evidence="8">
    <location>
        <begin position="1238"/>
        <end position="1258"/>
    </location>
</feature>
<keyword evidence="5 8" id="KW-1133">Transmembrane helix</keyword>
<feature type="transmembrane region" description="Helical" evidence="8">
    <location>
        <begin position="77"/>
        <end position="101"/>
    </location>
</feature>
<feature type="transmembrane region" description="Helical" evidence="8">
    <location>
        <begin position="1193"/>
        <end position="1217"/>
    </location>
</feature>
<evidence type="ECO:0000313" key="10">
    <source>
        <dbReference type="EMBL" id="RMZ52269.1"/>
    </source>
</evidence>
<feature type="transmembrane region" description="Helical" evidence="8">
    <location>
        <begin position="983"/>
        <end position="1004"/>
    </location>
</feature>
<feature type="transmembrane region" description="Helical" evidence="8">
    <location>
        <begin position="1046"/>
        <end position="1065"/>
    </location>
</feature>
<feature type="transmembrane region" description="Helical" evidence="8">
    <location>
        <begin position="706"/>
        <end position="728"/>
    </location>
</feature>
<feature type="transmembrane region" description="Helical" evidence="8">
    <location>
        <begin position="748"/>
        <end position="770"/>
    </location>
</feature>
<feature type="transmembrane region" description="Helical" evidence="8">
    <location>
        <begin position="193"/>
        <end position="214"/>
    </location>
</feature>
<feature type="transmembrane region" description="Helical" evidence="8">
    <location>
        <begin position="776"/>
        <end position="797"/>
    </location>
</feature>
<evidence type="ECO:0000313" key="11">
    <source>
        <dbReference type="Proteomes" id="UP000279271"/>
    </source>
</evidence>
<keyword evidence="2" id="KW-0813">Transport</keyword>
<feature type="non-terminal residue" evidence="10">
    <location>
        <position position="1"/>
    </location>
</feature>
<keyword evidence="6 8" id="KW-0472">Membrane</keyword>
<feature type="compositionally biased region" description="Low complexity" evidence="7">
    <location>
        <begin position="1395"/>
        <end position="1404"/>
    </location>
</feature>
<evidence type="ECO:0000256" key="7">
    <source>
        <dbReference type="SAM" id="MobiDB-lite"/>
    </source>
</evidence>
<dbReference type="GO" id="GO:0016020">
    <property type="term" value="C:membrane"/>
    <property type="evidence" value="ECO:0007669"/>
    <property type="project" value="UniProtKB-SubCell"/>
</dbReference>
<dbReference type="Pfam" id="PF01490">
    <property type="entry name" value="Aa_trans"/>
    <property type="match status" value="3"/>
</dbReference>
<feature type="domain" description="Amino acid transporter transmembrane" evidence="9">
    <location>
        <begin position="552"/>
        <end position="1003"/>
    </location>
</feature>
<gene>
    <name evidence="10" type="ORF">APUTEX25_001659</name>
</gene>
<feature type="transmembrane region" description="Helical" evidence="8">
    <location>
        <begin position="1474"/>
        <end position="1494"/>
    </location>
</feature>
<feature type="transmembrane region" description="Helical" evidence="8">
    <location>
        <begin position="399"/>
        <end position="427"/>
    </location>
</feature>
<dbReference type="InterPro" id="IPR013057">
    <property type="entry name" value="AA_transpt_TM"/>
</dbReference>
<keyword evidence="3 8" id="KW-0812">Transmembrane</keyword>
<evidence type="ECO:0000256" key="4">
    <source>
        <dbReference type="ARBA" id="ARBA00022970"/>
    </source>
</evidence>
<evidence type="ECO:0000256" key="8">
    <source>
        <dbReference type="SAM" id="Phobius"/>
    </source>
</evidence>
<feature type="transmembrane region" description="Helical" evidence="8">
    <location>
        <begin position="935"/>
        <end position="963"/>
    </location>
</feature>
<sequence length="1560" mass="168612">TLFTAAIHIFCGIVGAGVLALPRSLGWLGWVAGPILIIVFYLVSLLSSWLLADCYEVEGVENGRYHDIVKHIMGIRYAYGVSVFQMLNIVLIDIAYTITAAKAMVTLANTACGWQGIDSGDCFNTSWIMTVIFGAVQIVSSLVPNLESAWWVSFIGVITSLFYSSVALALGLKSASNRLGTVGGIPANHVNKAFEILNALGAIGFAYSFSSILVEIQDTLRQASIYGWPPKAAKTMSKATNVAVTASFAFYFVVAIGGYASLGNGVLLHMWSAYQIYAHPMFDTLESHVKAFKLRQAKAKGDAELPAKVEELKRMSLAARQGSAAGTKTMDATAPAAPPAATPLRRLSRVSAMAGEKLQRLSQNAAMYRVSTGFADTSVPSNDDHFVLPWWQRLITRGIYVVLTTLIAAIMPFFGAMAGLVGALAFFPLTVFFPFRCWRTVYKPTGWFNYMLYVIEFGMALVCVAATIASFRNIIVSWSTCEWLGGIFSVRRMGIRAECFTNKVAMRLRLKIGGGGGVVGCNLGLKNVKMTEHEPAALGSAYLWVRDGERSLLADCYEVDGVENGRYHDIVNHIMGKKWAYGVSTFQLLNIVLIDIAYTITAGKAMVTLANTACGWQGIDADACFDKASLTGLVGGSVTSWAMTVIFGGVQIVSSQVPNLESAWWVSAIGTLTSLFYASVALVLGLKNAHNRLGSVAGIPATPVNKAFSVMSSLGAIGFAYTFSTILVEIQDTLKQPPKASKTMGKAISISVTGAVVFYFLVAVGGYASLGDAVPAYILGGLVGPEWVIFAANFAVLGHMWSAYQIFAHPMFDTLESHVKAFHLRRAKAHGDTELPARMEELKRASMAAKTAPLDAKAADLDAKAPSAAPAGGEPQLRRLSRVSAMSTAASQGLQRLSQSAAMYRVSTGFVNETVPSNEEHFLLPIWQRILTRTFYVCFTTIIAVVMPFFGSMAGLVGALAFFPLTIFFPIECWRKVYKPRGFFNGLLYSIEAFMFVVCILSTVSSMRNIINSWSTFKIFGATNQRTAALVDANPNGIPNLKKGTLFTGSIHIFCGIVGAGVLALPQSLGWLGWVAGPLLLITFYITSLISSWLLADCYEVDGVENGRYHDIVKHILGLKWAYVVSTFQLVNIFLIDIAYTITAGKAMSTLALTACGWQGIAEGDCFDTTWAMTVIFGGVQIVSSQVPNLESAWWVSFIGVLTSLFYASVALVLGMIHAKNHLGSVGGLSASPINKAFNVMGSLGAIGFAYSFSTILVEIQDTLKQPPKASKTMSNAITISVTGSFLFYFLVAIGGYASLGEDVPGYILAGLPGPQWVIFVSNLCEFHRVCSLGSCAGPSVLLHMWSAYQIFAHPMFDTLESHVKAFMLRRAKARGDTELPARVEELKRASMAAKTNTADAKATPMDAKPPGAGAEGQPQLRRLSRVSAMSTAASQGLQRLSQNAAMYRVSTGFVNETVPSNEEHFLLPIWQRVIIRSCYVVVTTIIAVVMPFFGQMAGLVGALAFFPLTIFFPIECWRRVYKPKGWFNIMLASIEVFMGLVSIAATIASVRNIINSWGS</sequence>
<feature type="non-terminal residue" evidence="10">
    <location>
        <position position="1560"/>
    </location>
</feature>
<feature type="transmembrane region" description="Helical" evidence="8">
    <location>
        <begin position="1500"/>
        <end position="1518"/>
    </location>
</feature>
<dbReference type="Proteomes" id="UP000279271">
    <property type="component" value="Unassembled WGS sequence"/>
</dbReference>